<evidence type="ECO:0000256" key="3">
    <source>
        <dbReference type="ARBA" id="ARBA00022833"/>
    </source>
</evidence>
<dbReference type="AlphaFoldDB" id="A0A834GS20"/>
<feature type="domain" description="CCHC-type" evidence="6">
    <location>
        <begin position="702"/>
        <end position="716"/>
    </location>
</feature>
<feature type="compositionally biased region" description="Basic residues" evidence="5">
    <location>
        <begin position="672"/>
        <end position="681"/>
    </location>
</feature>
<keyword evidence="2 4" id="KW-0863">Zinc-finger</keyword>
<accession>A0A834GS20</accession>
<feature type="compositionally biased region" description="Polar residues" evidence="5">
    <location>
        <begin position="778"/>
        <end position="787"/>
    </location>
</feature>
<evidence type="ECO:0000256" key="5">
    <source>
        <dbReference type="SAM" id="MobiDB-lite"/>
    </source>
</evidence>
<dbReference type="InterPro" id="IPR001878">
    <property type="entry name" value="Znf_CCHC"/>
</dbReference>
<dbReference type="EMBL" id="WJXA01000006">
    <property type="protein sequence ID" value="KAF7140119.1"/>
    <property type="molecule type" value="Genomic_DNA"/>
</dbReference>
<evidence type="ECO:0000256" key="4">
    <source>
        <dbReference type="PROSITE-ProRule" id="PRU00047"/>
    </source>
</evidence>
<evidence type="ECO:0000256" key="1">
    <source>
        <dbReference type="ARBA" id="ARBA00022723"/>
    </source>
</evidence>
<dbReference type="InterPro" id="IPR058594">
    <property type="entry name" value="PB1-like_dom_pln"/>
</dbReference>
<feature type="compositionally biased region" description="Low complexity" evidence="5">
    <location>
        <begin position="766"/>
        <end position="777"/>
    </location>
</feature>
<evidence type="ECO:0000313" key="8">
    <source>
        <dbReference type="EMBL" id="KAF7140119.1"/>
    </source>
</evidence>
<evidence type="ECO:0008006" key="10">
    <source>
        <dbReference type="Google" id="ProtNLM"/>
    </source>
</evidence>
<organism evidence="8 9">
    <name type="scientific">Rhododendron simsii</name>
    <name type="common">Sims's rhododendron</name>
    <dbReference type="NCBI Taxonomy" id="118357"/>
    <lineage>
        <taxon>Eukaryota</taxon>
        <taxon>Viridiplantae</taxon>
        <taxon>Streptophyta</taxon>
        <taxon>Embryophyta</taxon>
        <taxon>Tracheophyta</taxon>
        <taxon>Spermatophyta</taxon>
        <taxon>Magnoliopsida</taxon>
        <taxon>eudicotyledons</taxon>
        <taxon>Gunneridae</taxon>
        <taxon>Pentapetalae</taxon>
        <taxon>asterids</taxon>
        <taxon>Ericales</taxon>
        <taxon>Ericaceae</taxon>
        <taxon>Ericoideae</taxon>
        <taxon>Rhodoreae</taxon>
        <taxon>Rhododendron</taxon>
    </lineage>
</organism>
<evidence type="ECO:0000256" key="2">
    <source>
        <dbReference type="ARBA" id="ARBA00022771"/>
    </source>
</evidence>
<dbReference type="Pfam" id="PF04434">
    <property type="entry name" value="SWIM"/>
    <property type="match status" value="1"/>
</dbReference>
<keyword evidence="1" id="KW-0479">Metal-binding</keyword>
<proteinExistence type="predicted"/>
<evidence type="ECO:0000259" key="7">
    <source>
        <dbReference type="PROSITE" id="PS50966"/>
    </source>
</evidence>
<reference evidence="8" key="1">
    <citation type="submission" date="2019-11" db="EMBL/GenBank/DDBJ databases">
        <authorList>
            <person name="Liu Y."/>
            <person name="Hou J."/>
            <person name="Li T.-Q."/>
            <person name="Guan C.-H."/>
            <person name="Wu X."/>
            <person name="Wu H.-Z."/>
            <person name="Ling F."/>
            <person name="Zhang R."/>
            <person name="Shi X.-G."/>
            <person name="Ren J.-P."/>
            <person name="Chen E.-F."/>
            <person name="Sun J.-M."/>
        </authorList>
    </citation>
    <scope>NUCLEOTIDE SEQUENCE</scope>
    <source>
        <strain evidence="8">Adult_tree_wgs_1</strain>
        <tissue evidence="8">Leaves</tissue>
    </source>
</reference>
<gene>
    <name evidence="8" type="ORF">RHSIM_Rhsim06G0115000</name>
</gene>
<dbReference type="OrthoDB" id="1679378at2759"/>
<name>A0A834GS20_RHOSS</name>
<evidence type="ECO:0000259" key="6">
    <source>
        <dbReference type="PROSITE" id="PS50158"/>
    </source>
</evidence>
<dbReference type="PROSITE" id="PS50158">
    <property type="entry name" value="ZF_CCHC"/>
    <property type="match status" value="1"/>
</dbReference>
<sequence length="844" mass="94404">MAVVQWGEDIKRKSIGRRVEGDSGRWGMGMETTAARHIGIAISPETNVSSIGKLPSLKSKKVSPKPLTVRFSSKEGLGEVSSRSSIGFAGVVFTKSEKIINARTSLVDAKMADEFTVEIHHLGHFVEDPLRYVGGFVNHVDNCEQDKWSKLEVEDIVERLGYTKYKMLWYRIPGLGLEEGLRVIGTDKDAMDMATSVKGHEQIEVYVEHVIEQADESINVALALPLPKVGMDEGAKGNPEVELEDINIEEDNDHGGIGHEKVYYNSDTDDSVLDMDYPLTDDSDYDDVLFDKYTEKEDVITEEMGNDLFGSDIEREDNNEKANNYDLNVEGMRAEYDSEELISGEDSESENEDNQPADNGTFNLSKFVSFKPVERAENLKFCTGMLFTSLQQFKMAITEYAVHDECPFKALCAEGLDATLKELQPDGEQRFCCRHLYNNLKKKHPGLLIKELFWKAAYASYKAAFKRAMNELKKADANAHKWVEGVPVKVWSRHAFSGRAKTDTLLNNLCEGFNKTNLEAREKPIISMVEDIRIYLMLRFQKNRGLIEKVEGVLCPVVEKRQRKETNFSQIWTPLWSGDLKFEVKHGKDTFTIDLEKRHCTCRKWQLTGMPCSHAIASIPYNKEPVDNYASEYFKVETYKRVYAPLIYPTNGQNLWEETGYPPILPPPLRRPTGRPRKQRRKEPDEPKKGSKLRRSGTTVVCKKCGRTGHNRRTCKGVVGGNKFIPGESSSQGPTASKRATPTVGPKGGQKTGPKVGKRSGTSHPTTSNSNVTSTVTQQPQGSNPTPTCAAAGPSTNKRKKTSTPGPKKGLKRSRVSNVLLKDLHDFSDFNIPVGTQQSGIGPN</sequence>
<dbReference type="PANTHER" id="PTHR31973">
    <property type="entry name" value="POLYPROTEIN, PUTATIVE-RELATED"/>
    <property type="match status" value="1"/>
</dbReference>
<feature type="region of interest" description="Disordered" evidence="5">
    <location>
        <begin position="659"/>
        <end position="699"/>
    </location>
</feature>
<protein>
    <recommendedName>
        <fullName evidence="10">SWIM-type domain-containing protein</fullName>
    </recommendedName>
</protein>
<keyword evidence="3" id="KW-0862">Zinc</keyword>
<feature type="compositionally biased region" description="Polar residues" evidence="5">
    <location>
        <begin position="834"/>
        <end position="844"/>
    </location>
</feature>
<dbReference type="GO" id="GO:0003676">
    <property type="term" value="F:nucleic acid binding"/>
    <property type="evidence" value="ECO:0007669"/>
    <property type="project" value="InterPro"/>
</dbReference>
<dbReference type="InterPro" id="IPR007527">
    <property type="entry name" value="Znf_SWIM"/>
</dbReference>
<dbReference type="PANTHER" id="PTHR31973:SF187">
    <property type="entry name" value="MUTATOR TRANSPOSASE MUDRA PROTEIN"/>
    <property type="match status" value="1"/>
</dbReference>
<feature type="compositionally biased region" description="Polar residues" evidence="5">
    <location>
        <begin position="728"/>
        <end position="740"/>
    </location>
</feature>
<dbReference type="InterPro" id="IPR006564">
    <property type="entry name" value="Znf_PMZ"/>
</dbReference>
<dbReference type="PROSITE" id="PS50966">
    <property type="entry name" value="ZF_SWIM"/>
    <property type="match status" value="1"/>
</dbReference>
<feature type="region of interest" description="Disordered" evidence="5">
    <location>
        <begin position="338"/>
        <end position="360"/>
    </location>
</feature>
<dbReference type="Pfam" id="PF26130">
    <property type="entry name" value="PB1-like"/>
    <property type="match status" value="1"/>
</dbReference>
<comment type="caution">
    <text evidence="8">The sequence shown here is derived from an EMBL/GenBank/DDBJ whole genome shotgun (WGS) entry which is preliminary data.</text>
</comment>
<dbReference type="Proteomes" id="UP000626092">
    <property type="component" value="Unassembled WGS sequence"/>
</dbReference>
<evidence type="ECO:0000313" key="9">
    <source>
        <dbReference type="Proteomes" id="UP000626092"/>
    </source>
</evidence>
<dbReference type="GO" id="GO:0008270">
    <property type="term" value="F:zinc ion binding"/>
    <property type="evidence" value="ECO:0007669"/>
    <property type="project" value="UniProtKB-KW"/>
</dbReference>
<keyword evidence="9" id="KW-1185">Reference proteome</keyword>
<feature type="compositionally biased region" description="Acidic residues" evidence="5">
    <location>
        <begin position="338"/>
        <end position="355"/>
    </location>
</feature>
<feature type="domain" description="SWIM-type" evidence="7">
    <location>
        <begin position="591"/>
        <end position="623"/>
    </location>
</feature>
<dbReference type="SMART" id="SM00575">
    <property type="entry name" value="ZnF_PMZ"/>
    <property type="match status" value="1"/>
</dbReference>
<feature type="region of interest" description="Disordered" evidence="5">
    <location>
        <begin position="711"/>
        <end position="844"/>
    </location>
</feature>